<sequence>MEKKVVVISGQNCTSGGILSIYEDFLLELSKKDNIKIFAIVNSKKLFKNKDEKITYIEIPKSKKSWLLRLFYEYIWFYFLSKKIKSDLWISMHDITPNVKTKKLITYCHNPSPFYKFKWTDFFLDWKFGLFTLFYSSLYSINIKKNDHVIVQQVWIKKEFEQRFNINNVIVSKPANDFLDNIKGCKNPREFESNESFKFFYPSYPRVFKNFEVICEAVKIIESSGDFNFSVLITVDGYENRYANKLYNRYGTVKNIIFSGLMSREEVFDYYNQCDVLIFPSKLETWGLPISEFKAYNKPMILANEKYTKETIAGYDKVILFESNDAHALARIMINFILKNKVLFNNYKKDINQDENDKFVFGDWISLIDFIV</sequence>
<dbReference type="PANTHER" id="PTHR46401">
    <property type="entry name" value="GLYCOSYLTRANSFERASE WBBK-RELATED"/>
    <property type="match status" value="1"/>
</dbReference>
<dbReference type="InterPro" id="IPR001296">
    <property type="entry name" value="Glyco_trans_1"/>
</dbReference>
<comment type="caution">
    <text evidence="3">The sequence shown here is derived from an EMBL/GenBank/DDBJ whole genome shotgun (WGS) entry which is preliminary data.</text>
</comment>
<dbReference type="SUPFAM" id="SSF53756">
    <property type="entry name" value="UDP-Glycosyltransferase/glycogen phosphorylase"/>
    <property type="match status" value="1"/>
</dbReference>
<proteinExistence type="predicted"/>
<dbReference type="PANTHER" id="PTHR46401:SF2">
    <property type="entry name" value="GLYCOSYLTRANSFERASE WBBK-RELATED"/>
    <property type="match status" value="1"/>
</dbReference>
<dbReference type="EC" id="2.4.-.-" evidence="3"/>
<dbReference type="Proteomes" id="UP001629953">
    <property type="component" value="Unassembled WGS sequence"/>
</dbReference>
<evidence type="ECO:0000259" key="2">
    <source>
        <dbReference type="Pfam" id="PF00534"/>
    </source>
</evidence>
<dbReference type="GO" id="GO:0016757">
    <property type="term" value="F:glycosyltransferase activity"/>
    <property type="evidence" value="ECO:0007669"/>
    <property type="project" value="UniProtKB-KW"/>
</dbReference>
<evidence type="ECO:0000313" key="3">
    <source>
        <dbReference type="EMBL" id="MFM2484511.1"/>
    </source>
</evidence>
<evidence type="ECO:0000256" key="1">
    <source>
        <dbReference type="ARBA" id="ARBA00022679"/>
    </source>
</evidence>
<gene>
    <name evidence="3" type="ORF">ABUE30_05425</name>
</gene>
<dbReference type="Gene3D" id="3.40.50.2000">
    <property type="entry name" value="Glycogen Phosphorylase B"/>
    <property type="match status" value="2"/>
</dbReference>
<evidence type="ECO:0000313" key="4">
    <source>
        <dbReference type="Proteomes" id="UP001629953"/>
    </source>
</evidence>
<keyword evidence="3" id="KW-0328">Glycosyltransferase</keyword>
<feature type="domain" description="Glycosyl transferase family 1" evidence="2">
    <location>
        <begin position="199"/>
        <end position="340"/>
    </location>
</feature>
<reference evidence="3 4" key="1">
    <citation type="journal article" date="2013" name="Int. J. Syst. Evol. Microbiol.">
        <title>Celerinatantimonas yamalensis sp. nov., a cold-adapted diazotrophic bacterium from a cold permafrost brine.</title>
        <authorList>
            <person name="Shcherbakova V."/>
            <person name="Chuvilskaya N."/>
            <person name="Rivkina E."/>
            <person name="Demidov N."/>
            <person name="Uchaeva V."/>
            <person name="Suetin S."/>
            <person name="Suzina N."/>
            <person name="Gilichinsky D."/>
        </authorList>
    </citation>
    <scope>NUCLEOTIDE SEQUENCE [LARGE SCALE GENOMIC DNA]</scope>
    <source>
        <strain evidence="3 4">C7</strain>
    </source>
</reference>
<name>A0ABW9G4C8_9GAMM</name>
<keyword evidence="4" id="KW-1185">Reference proteome</keyword>
<dbReference type="EMBL" id="JBEQCT010000002">
    <property type="protein sequence ID" value="MFM2484511.1"/>
    <property type="molecule type" value="Genomic_DNA"/>
</dbReference>
<keyword evidence="1 3" id="KW-0808">Transferase</keyword>
<accession>A0ABW9G4C8</accession>
<dbReference type="Pfam" id="PF00534">
    <property type="entry name" value="Glycos_transf_1"/>
    <property type="match status" value="1"/>
</dbReference>
<organism evidence="3 4">
    <name type="scientific">Celerinatantimonas yamalensis</name>
    <dbReference type="NCBI Taxonomy" id="559956"/>
    <lineage>
        <taxon>Bacteria</taxon>
        <taxon>Pseudomonadati</taxon>
        <taxon>Pseudomonadota</taxon>
        <taxon>Gammaproteobacteria</taxon>
        <taxon>Celerinatantimonadaceae</taxon>
        <taxon>Celerinatantimonas</taxon>
    </lineage>
</organism>
<protein>
    <submittedName>
        <fullName evidence="3">Glycosyltransferase</fullName>
        <ecNumber evidence="3">2.4.-.-</ecNumber>
    </submittedName>
</protein>
<dbReference type="RefSeq" id="WP_408622691.1">
    <property type="nucleotide sequence ID" value="NZ_JBEQCT010000002.1"/>
</dbReference>